<dbReference type="Pfam" id="PF14281">
    <property type="entry name" value="PDDEXK_4"/>
    <property type="match status" value="1"/>
</dbReference>
<reference evidence="1 2" key="1">
    <citation type="submission" date="2019-03" db="EMBL/GenBank/DDBJ databases">
        <title>Genomic Encyclopedia of Type Strains, Phase IV (KMG-IV): sequencing the most valuable type-strain genomes for metagenomic binning, comparative biology and taxonomic classification.</title>
        <authorList>
            <person name="Goeker M."/>
        </authorList>
    </citation>
    <scope>NUCLEOTIDE SEQUENCE [LARGE SCALE GENOMIC DNA]</scope>
    <source>
        <strain evidence="1 2">DSM 18792</strain>
    </source>
</reference>
<organism evidence="1 2">
    <name type="scientific">Mariniflexile fucanivorans</name>
    <dbReference type="NCBI Taxonomy" id="264023"/>
    <lineage>
        <taxon>Bacteria</taxon>
        <taxon>Pseudomonadati</taxon>
        <taxon>Bacteroidota</taxon>
        <taxon>Flavobacteriia</taxon>
        <taxon>Flavobacteriales</taxon>
        <taxon>Flavobacteriaceae</taxon>
        <taxon>Mariniflexile</taxon>
    </lineage>
</organism>
<name>A0A4R1RN10_9FLAO</name>
<gene>
    <name evidence="1" type="ORF">EV196_10265</name>
</gene>
<dbReference type="EMBL" id="SLUP01000002">
    <property type="protein sequence ID" value="TCL67509.1"/>
    <property type="molecule type" value="Genomic_DNA"/>
</dbReference>
<dbReference type="OrthoDB" id="6346224at2"/>
<accession>A0A4R1RN10</accession>
<proteinExistence type="predicted"/>
<dbReference type="InterPro" id="IPR029470">
    <property type="entry name" value="PDDEXK_4"/>
</dbReference>
<evidence type="ECO:0000313" key="1">
    <source>
        <dbReference type="EMBL" id="TCL67509.1"/>
    </source>
</evidence>
<evidence type="ECO:0000313" key="2">
    <source>
        <dbReference type="Proteomes" id="UP000295455"/>
    </source>
</evidence>
<dbReference type="Proteomes" id="UP000295455">
    <property type="component" value="Unassembled WGS sequence"/>
</dbReference>
<comment type="caution">
    <text evidence="1">The sequence shown here is derived from an EMBL/GenBank/DDBJ whole genome shotgun (WGS) entry which is preliminary data.</text>
</comment>
<keyword evidence="2" id="KW-1185">Reference proteome</keyword>
<sequence>MSVTSQDLEKFVEECEPKLHTIKEALTAFSIFNVLGIQYREIRHSNFLGWLFDPNESHGLKDAILKSLIKNISIVIPNKQTELWALLDRRLLDTQVYRATDRSVIQTVSDPIRNQNQTLSNTCDKIVYVWGNVVGKPKRIFSEFNNLYNLNLNGDRKISPVHPLYLSEDLNPKTF</sequence>
<dbReference type="RefSeq" id="WP_132215130.1">
    <property type="nucleotide sequence ID" value="NZ_OX156936.1"/>
</dbReference>
<dbReference type="AlphaFoldDB" id="A0A4R1RN10"/>
<protein>
    <submittedName>
        <fullName evidence="1">PD-(D/E)XK nuclease superfamily protein</fullName>
    </submittedName>
</protein>